<evidence type="ECO:0000313" key="3">
    <source>
        <dbReference type="Proteomes" id="UP000035337"/>
    </source>
</evidence>
<evidence type="ECO:0000313" key="2">
    <source>
        <dbReference type="EMBL" id="AKL98213.1"/>
    </source>
</evidence>
<evidence type="ECO:0000256" key="1">
    <source>
        <dbReference type="SAM" id="Phobius"/>
    </source>
</evidence>
<organism evidence="2 3">
    <name type="scientific">Endomicrobium proavitum</name>
    <dbReference type="NCBI Taxonomy" id="1408281"/>
    <lineage>
        <taxon>Bacteria</taxon>
        <taxon>Pseudomonadati</taxon>
        <taxon>Elusimicrobiota</taxon>
        <taxon>Endomicrobiia</taxon>
        <taxon>Endomicrobiales</taxon>
        <taxon>Endomicrobiaceae</taxon>
        <taxon>Endomicrobium</taxon>
    </lineage>
</organism>
<protein>
    <submittedName>
        <fullName evidence="2">Uncharacterized protein</fullName>
    </submittedName>
</protein>
<proteinExistence type="predicted"/>
<dbReference type="RefSeq" id="WP_052570754.1">
    <property type="nucleotide sequence ID" value="NZ_CP009498.1"/>
</dbReference>
<reference evidence="2 3" key="1">
    <citation type="submission" date="2014-09" db="EMBL/GenBank/DDBJ databases">
        <title>Complete genome sequence of Endomicrobium proavitum.</title>
        <authorList>
            <person name="Zheng H."/>
        </authorList>
    </citation>
    <scope>NUCLEOTIDE SEQUENCE [LARGE SCALE GENOMIC DNA]</scope>
    <source>
        <strain evidence="2 3">Rsa215</strain>
    </source>
</reference>
<dbReference type="KEGG" id="epo:Epro_0834"/>
<accession>A0A0G3WIS1</accession>
<feature type="transmembrane region" description="Helical" evidence="1">
    <location>
        <begin position="111"/>
        <end position="131"/>
    </location>
</feature>
<feature type="transmembrane region" description="Helical" evidence="1">
    <location>
        <begin position="12"/>
        <end position="30"/>
    </location>
</feature>
<feature type="transmembrane region" description="Helical" evidence="1">
    <location>
        <begin position="85"/>
        <end position="105"/>
    </location>
</feature>
<keyword evidence="1" id="KW-0812">Transmembrane</keyword>
<dbReference type="STRING" id="1408281.Epro_0834"/>
<gene>
    <name evidence="2" type="ORF">Epro_0834</name>
</gene>
<dbReference type="AlphaFoldDB" id="A0A0G3WIS1"/>
<sequence length="132" mass="15301">MNNIFIIGEKLKENIIAVVLWTITYFIVFYKVDFVTILSQLKFNMPQRNMSVYICFVSVLLDILAVGLIFKYLHVIEKKGLKEKLIIYLCNCVALIVVGVISGFFDVFFKTMIFIAHIIFEFGLWLVSGLFK</sequence>
<name>A0A0G3WIS1_9BACT</name>
<keyword evidence="1" id="KW-1133">Transmembrane helix</keyword>
<dbReference type="EMBL" id="CP009498">
    <property type="protein sequence ID" value="AKL98213.1"/>
    <property type="molecule type" value="Genomic_DNA"/>
</dbReference>
<feature type="transmembrane region" description="Helical" evidence="1">
    <location>
        <begin position="50"/>
        <end position="73"/>
    </location>
</feature>
<dbReference type="Proteomes" id="UP000035337">
    <property type="component" value="Chromosome"/>
</dbReference>
<keyword evidence="1" id="KW-0472">Membrane</keyword>
<keyword evidence="3" id="KW-1185">Reference proteome</keyword>